<name>A0A1X6N028_9APHY</name>
<keyword evidence="3" id="KW-0274">FAD</keyword>
<dbReference type="InterPro" id="IPR038220">
    <property type="entry name" value="PHOX_C_sf"/>
</dbReference>
<dbReference type="GO" id="GO:0071949">
    <property type="term" value="F:FAD binding"/>
    <property type="evidence" value="ECO:0007669"/>
    <property type="project" value="InterPro"/>
</dbReference>
<evidence type="ECO:0000256" key="4">
    <source>
        <dbReference type="ARBA" id="ARBA00023002"/>
    </source>
</evidence>
<dbReference type="GO" id="GO:0016709">
    <property type="term" value="F:oxidoreductase activity, acting on paired donors, with incorporation or reduction of molecular oxygen, NAD(P)H as one donor, and incorporation of one atom of oxygen"/>
    <property type="evidence" value="ECO:0007669"/>
    <property type="project" value="UniProtKB-ARBA"/>
</dbReference>
<dbReference type="Proteomes" id="UP000194127">
    <property type="component" value="Unassembled WGS sequence"/>
</dbReference>
<dbReference type="STRING" id="670580.A0A1X6N028"/>
<keyword evidence="2" id="KW-0285">Flavoprotein</keyword>
<feature type="domain" description="FAD-binding" evidence="6">
    <location>
        <begin position="166"/>
        <end position="202"/>
    </location>
</feature>
<feature type="region of interest" description="Disordered" evidence="5">
    <location>
        <begin position="273"/>
        <end position="293"/>
    </location>
</feature>
<accession>A0A1X6N028</accession>
<dbReference type="OrthoDB" id="2802292at2759"/>
<evidence type="ECO:0000256" key="2">
    <source>
        <dbReference type="ARBA" id="ARBA00022630"/>
    </source>
</evidence>
<evidence type="ECO:0000256" key="1">
    <source>
        <dbReference type="ARBA" id="ARBA00001974"/>
    </source>
</evidence>
<dbReference type="RefSeq" id="XP_024338587.1">
    <property type="nucleotide sequence ID" value="XM_024485759.1"/>
</dbReference>
<gene>
    <name evidence="7" type="ORF">POSPLADRAFT_1145061</name>
</gene>
<dbReference type="PANTHER" id="PTHR43004:SF19">
    <property type="entry name" value="BINDING MONOOXYGENASE, PUTATIVE (JCVI)-RELATED"/>
    <property type="match status" value="1"/>
</dbReference>
<proteinExistence type="predicted"/>
<dbReference type="AlphaFoldDB" id="A0A1X6N028"/>
<evidence type="ECO:0000313" key="7">
    <source>
        <dbReference type="EMBL" id="OSX61793.1"/>
    </source>
</evidence>
<keyword evidence="4" id="KW-0560">Oxidoreductase</keyword>
<evidence type="ECO:0000313" key="8">
    <source>
        <dbReference type="Proteomes" id="UP000194127"/>
    </source>
</evidence>
<sequence length="417" mass="45953">MVEVQRLGERLNIDLKFCNLDSPTLHDLVDIRRAVICVDLGIPINKLPWQVGSGPVGLVLALTLLRNGISFRIIDKEENPRIGQRGAGIMVRTTCLYGYKQRMTQRHNHQPRSLELYHYLGVLPDVLAKAYRLMRNRVYKLPGGTEAVETFWMDEPTAPTPSTPFFNLGWKLALVEKGLASPALLSTYTEERVPVVAAMLQKTTAILNKTVGTPRSDPGSSDAWNRGGELKQLGVNYRWSSIVIDERTDNADQHAVHRPLDPYGALRNNTTTVRAGDRAPDAPGLLPLNVKTQPDGSVNDATVSLFRVFGPSHHTVLFFAGQVDEVTPIVQKLRQYPPHALQTAMIYPAGTVGAKHLEVADVMLLDVSGHAYGNYACDKARLTVIIVRPDGVIGGIVFSLGGVLAYFRRVFSAYTLA</sequence>
<dbReference type="Gene3D" id="3.40.30.20">
    <property type="match status" value="1"/>
</dbReference>
<dbReference type="GeneID" id="36330708"/>
<evidence type="ECO:0000256" key="3">
    <source>
        <dbReference type="ARBA" id="ARBA00022827"/>
    </source>
</evidence>
<keyword evidence="8" id="KW-1185">Reference proteome</keyword>
<reference evidence="7 8" key="1">
    <citation type="submission" date="2017-04" db="EMBL/GenBank/DDBJ databases">
        <title>Genome Sequence of the Model Brown-Rot Fungus Postia placenta SB12.</title>
        <authorList>
            <consortium name="DOE Joint Genome Institute"/>
            <person name="Gaskell J."/>
            <person name="Kersten P."/>
            <person name="Larrondo L.F."/>
            <person name="Canessa P."/>
            <person name="Martinez D."/>
            <person name="Hibbett D."/>
            <person name="Schmoll M."/>
            <person name="Kubicek C.P."/>
            <person name="Martinez A.T."/>
            <person name="Yadav J."/>
            <person name="Master E."/>
            <person name="Magnuson J.K."/>
            <person name="James T."/>
            <person name="Yaver D."/>
            <person name="Berka R."/>
            <person name="Labutti K."/>
            <person name="Lipzen A."/>
            <person name="Aerts A."/>
            <person name="Barry K."/>
            <person name="Henrissat B."/>
            <person name="Blanchette R."/>
            <person name="Grigoriev I."/>
            <person name="Cullen D."/>
        </authorList>
    </citation>
    <scope>NUCLEOTIDE SEQUENCE [LARGE SCALE GENOMIC DNA]</scope>
    <source>
        <strain evidence="7 8">MAD-698-R-SB12</strain>
    </source>
</reference>
<dbReference type="SUPFAM" id="SSF51905">
    <property type="entry name" value="FAD/NAD(P)-binding domain"/>
    <property type="match status" value="2"/>
</dbReference>
<dbReference type="InterPro" id="IPR050641">
    <property type="entry name" value="RIFMO-like"/>
</dbReference>
<dbReference type="EMBL" id="KZ110598">
    <property type="protein sequence ID" value="OSX61793.1"/>
    <property type="molecule type" value="Genomic_DNA"/>
</dbReference>
<dbReference type="Gene3D" id="3.50.50.60">
    <property type="entry name" value="FAD/NAD(P)-binding domain"/>
    <property type="match status" value="2"/>
</dbReference>
<dbReference type="PANTHER" id="PTHR43004">
    <property type="entry name" value="TRK SYSTEM POTASSIUM UPTAKE PROTEIN"/>
    <property type="match status" value="1"/>
</dbReference>
<comment type="cofactor">
    <cofactor evidence="1">
        <name>FAD</name>
        <dbReference type="ChEBI" id="CHEBI:57692"/>
    </cofactor>
</comment>
<protein>
    <recommendedName>
        <fullName evidence="6">FAD-binding domain-containing protein</fullName>
    </recommendedName>
</protein>
<dbReference type="InterPro" id="IPR002938">
    <property type="entry name" value="FAD-bd"/>
</dbReference>
<evidence type="ECO:0000259" key="6">
    <source>
        <dbReference type="Pfam" id="PF01494"/>
    </source>
</evidence>
<dbReference type="InterPro" id="IPR036188">
    <property type="entry name" value="FAD/NAD-bd_sf"/>
</dbReference>
<evidence type="ECO:0000256" key="5">
    <source>
        <dbReference type="SAM" id="MobiDB-lite"/>
    </source>
</evidence>
<dbReference type="Pfam" id="PF01494">
    <property type="entry name" value="FAD_binding_3"/>
    <property type="match status" value="2"/>
</dbReference>
<organism evidence="7 8">
    <name type="scientific">Postia placenta MAD-698-R-SB12</name>
    <dbReference type="NCBI Taxonomy" id="670580"/>
    <lineage>
        <taxon>Eukaryota</taxon>
        <taxon>Fungi</taxon>
        <taxon>Dikarya</taxon>
        <taxon>Basidiomycota</taxon>
        <taxon>Agaricomycotina</taxon>
        <taxon>Agaricomycetes</taxon>
        <taxon>Polyporales</taxon>
        <taxon>Adustoporiaceae</taxon>
        <taxon>Rhodonia</taxon>
    </lineage>
</organism>
<feature type="domain" description="FAD-binding" evidence="6">
    <location>
        <begin position="51"/>
        <end position="93"/>
    </location>
</feature>